<keyword evidence="2" id="KW-1185">Reference proteome</keyword>
<accession>A0ABP8NB07</accession>
<sequence length="320" mass="37405">MGTSCKKRVHSFAPTPNNVRMLGYNRITTIDMSVPVPLAISKITESFRFYYDENNRVVQIIYTGNDSEEIHKRIDFSYRNDTIFKTITDILLKSVVERDTFIKNSDGFIVTTFTPGVNNATVKHNFEYLGKLMSRDIMTAANNRNVTMSSSVIYTSVDGDLLKQYPSKLDANFNDLVQGLDLDWIQTPKSYGHVEDLMSFSHTFSTYDPNQPMQLWVDDTLQYKDSLVYPAWEWSNQSYHFWTENANRIGDYMQLESFTKYGQNIYMNKHLVESISSPDKNAYITYEYDSDSKIKQTTVDLRDKYLNKYTYTYDIQYETY</sequence>
<name>A0ABP8NB07_9BACT</name>
<dbReference type="EMBL" id="BAABFA010000007">
    <property type="protein sequence ID" value="GAA4462463.1"/>
    <property type="molecule type" value="Genomic_DNA"/>
</dbReference>
<reference evidence="2" key="1">
    <citation type="journal article" date="2019" name="Int. J. Syst. Evol. Microbiol.">
        <title>The Global Catalogue of Microorganisms (GCM) 10K type strain sequencing project: providing services to taxonomists for standard genome sequencing and annotation.</title>
        <authorList>
            <consortium name="The Broad Institute Genomics Platform"/>
            <consortium name="The Broad Institute Genome Sequencing Center for Infectious Disease"/>
            <person name="Wu L."/>
            <person name="Ma J."/>
        </authorList>
    </citation>
    <scope>NUCLEOTIDE SEQUENCE [LARGE SCALE GENOMIC DNA]</scope>
    <source>
        <strain evidence="2">JCM 32105</strain>
    </source>
</reference>
<protein>
    <recommendedName>
        <fullName evidence="3">YD repeat-containing protein</fullName>
    </recommendedName>
</protein>
<evidence type="ECO:0000313" key="2">
    <source>
        <dbReference type="Proteomes" id="UP001500067"/>
    </source>
</evidence>
<evidence type="ECO:0008006" key="3">
    <source>
        <dbReference type="Google" id="ProtNLM"/>
    </source>
</evidence>
<proteinExistence type="predicted"/>
<dbReference type="Proteomes" id="UP001500067">
    <property type="component" value="Unassembled WGS sequence"/>
</dbReference>
<gene>
    <name evidence="1" type="ORF">GCM10023093_09110</name>
</gene>
<organism evidence="1 2">
    <name type="scientific">Nemorincola caseinilytica</name>
    <dbReference type="NCBI Taxonomy" id="2054315"/>
    <lineage>
        <taxon>Bacteria</taxon>
        <taxon>Pseudomonadati</taxon>
        <taxon>Bacteroidota</taxon>
        <taxon>Chitinophagia</taxon>
        <taxon>Chitinophagales</taxon>
        <taxon>Chitinophagaceae</taxon>
        <taxon>Nemorincola</taxon>
    </lineage>
</organism>
<evidence type="ECO:0000313" key="1">
    <source>
        <dbReference type="EMBL" id="GAA4462463.1"/>
    </source>
</evidence>
<comment type="caution">
    <text evidence="1">The sequence shown here is derived from an EMBL/GenBank/DDBJ whole genome shotgun (WGS) entry which is preliminary data.</text>
</comment>